<evidence type="ECO:0000259" key="2">
    <source>
        <dbReference type="Pfam" id="PF00534"/>
    </source>
</evidence>
<dbReference type="EMBL" id="CP016174">
    <property type="protein sequence ID" value="ANN17050.1"/>
    <property type="molecule type" value="Genomic_DNA"/>
</dbReference>
<evidence type="ECO:0000256" key="1">
    <source>
        <dbReference type="ARBA" id="ARBA00022679"/>
    </source>
</evidence>
<reference evidence="3 4" key="1">
    <citation type="journal article" date="2015" name="Genome Announc.">
        <title>Draft Genome Sequence of Norvancomycin-Producing Strain Amycolatopsis orientalis CPCC200066.</title>
        <authorList>
            <person name="Lei X."/>
            <person name="Yuan F."/>
            <person name="Shi Y."/>
            <person name="Li X."/>
            <person name="Wang L."/>
            <person name="Hong B."/>
        </authorList>
    </citation>
    <scope>NUCLEOTIDE SEQUENCE [LARGE SCALE GENOMIC DNA]</scope>
    <source>
        <strain evidence="3 4">B-37</strain>
    </source>
</reference>
<dbReference type="InterPro" id="IPR001296">
    <property type="entry name" value="Glyco_trans_1"/>
</dbReference>
<evidence type="ECO:0000313" key="3">
    <source>
        <dbReference type="EMBL" id="ANN17050.1"/>
    </source>
</evidence>
<dbReference type="SUPFAM" id="SSF53756">
    <property type="entry name" value="UDP-Glycosyltransferase/glycogen phosphorylase"/>
    <property type="match status" value="1"/>
</dbReference>
<proteinExistence type="predicted"/>
<sequence length="321" mass="35197">MTKMAPLRVLLWHVHGSWTEAFVRGEHRYFLPTLAEGGPWGRGLSGRDWPAAEEVPVDRLKDLDFDVVVLQRPDEIALAARWLHRRPGKDIPAVFVEHNAPRPHAATTRHPLADRDDIPLVHVTHFNALMWDSGLAPTVVIPHGIPDPGERYTGEIPHGVAMINEPVRRGRITGTDLLPAFAEIAPVDVFGMGTDELEGRHPALRPGGDLPAGELHTEAAKRRVYLHTPRWTSLGLSLLEAMHLGMPIVALATTEATLAVPPDAGAVSTDVQALAKAYRELVHEPDFAALAGKSAREHVLAHYGLDAFLSRWDTLLTEVTA</sequence>
<evidence type="ECO:0000313" key="4">
    <source>
        <dbReference type="Proteomes" id="UP000093695"/>
    </source>
</evidence>
<dbReference type="RefSeq" id="WP_044850694.1">
    <property type="nucleotide sequence ID" value="NZ_CP016174.1"/>
</dbReference>
<dbReference type="eggNOG" id="COG0438">
    <property type="taxonomic scope" value="Bacteria"/>
</dbReference>
<dbReference type="Gene3D" id="3.40.50.2000">
    <property type="entry name" value="Glycogen Phosphorylase B"/>
    <property type="match status" value="1"/>
</dbReference>
<name>A0A193BY02_AMYOR</name>
<protein>
    <submittedName>
        <fullName evidence="3">Glycosyl transferase</fullName>
    </submittedName>
</protein>
<dbReference type="STRING" id="31958.SD37_16285"/>
<gene>
    <name evidence="3" type="ORF">SD37_16285</name>
</gene>
<dbReference type="KEGG" id="aori:SD37_16285"/>
<feature type="domain" description="Glycosyl transferase family 1" evidence="2">
    <location>
        <begin position="211"/>
        <end position="297"/>
    </location>
</feature>
<dbReference type="Proteomes" id="UP000093695">
    <property type="component" value="Chromosome"/>
</dbReference>
<keyword evidence="4" id="KW-1185">Reference proteome</keyword>
<keyword evidence="1 3" id="KW-0808">Transferase</keyword>
<accession>A0A193BY02</accession>
<dbReference type="Pfam" id="PF00534">
    <property type="entry name" value="Glycos_transf_1"/>
    <property type="match status" value="1"/>
</dbReference>
<dbReference type="GO" id="GO:0016757">
    <property type="term" value="F:glycosyltransferase activity"/>
    <property type="evidence" value="ECO:0007669"/>
    <property type="project" value="InterPro"/>
</dbReference>
<organism evidence="3 4">
    <name type="scientific">Amycolatopsis orientalis</name>
    <name type="common">Nocardia orientalis</name>
    <dbReference type="NCBI Taxonomy" id="31958"/>
    <lineage>
        <taxon>Bacteria</taxon>
        <taxon>Bacillati</taxon>
        <taxon>Actinomycetota</taxon>
        <taxon>Actinomycetes</taxon>
        <taxon>Pseudonocardiales</taxon>
        <taxon>Pseudonocardiaceae</taxon>
        <taxon>Amycolatopsis</taxon>
    </lineage>
</organism>
<dbReference type="AlphaFoldDB" id="A0A193BY02"/>